<sequence>MANKIIPYNKNLKIRARELRKNMTPAEDLVWQHIRKKSLGVEFHRQVPLLNYIVDFYCHEIGLAIEIDGKIHKYNFIEDAKRQGEIEKHGVSFLRFTNEEVFSKITSVKQRILNYIEELNQNT</sequence>
<protein>
    <submittedName>
        <fullName evidence="1">Uncharacterized protein</fullName>
    </submittedName>
</protein>
<dbReference type="Proteomes" id="UP000356253">
    <property type="component" value="Unassembled WGS sequence"/>
</dbReference>
<proteinExistence type="predicted"/>
<reference evidence="1" key="1">
    <citation type="submission" date="2019-09" db="EMBL/GenBank/DDBJ databases">
        <authorList>
            <person name="Rodrigo-Torres L."/>
            <person name="Arahal R. D."/>
            <person name="Lucena T."/>
        </authorList>
    </citation>
    <scope>NUCLEOTIDE SEQUENCE</scope>
    <source>
        <strain evidence="1">ISS653</strain>
    </source>
</reference>
<gene>
    <name evidence="1" type="ORF">FVB9532_00123</name>
</gene>
<evidence type="ECO:0000313" key="2">
    <source>
        <dbReference type="Proteomes" id="UP000356253"/>
    </source>
</evidence>
<evidence type="ECO:0000313" key="1">
    <source>
        <dbReference type="EMBL" id="VVU98875.1"/>
    </source>
</evidence>
<accession>A0AC61Y358</accession>
<dbReference type="EMBL" id="CABVMM010000001">
    <property type="protein sequence ID" value="VVU98875.1"/>
    <property type="molecule type" value="Genomic_DNA"/>
</dbReference>
<keyword evidence="2" id="KW-1185">Reference proteome</keyword>
<organism evidence="1 2">
    <name type="scientific">Mesonia oceanica</name>
    <dbReference type="NCBI Taxonomy" id="2687242"/>
    <lineage>
        <taxon>Bacteria</taxon>
        <taxon>Pseudomonadati</taxon>
        <taxon>Bacteroidota</taxon>
        <taxon>Flavobacteriia</taxon>
        <taxon>Flavobacteriales</taxon>
        <taxon>Flavobacteriaceae</taxon>
        <taxon>Mesonia</taxon>
    </lineage>
</organism>
<name>A0AC61Y358_9FLAO</name>
<comment type="caution">
    <text evidence="1">The sequence shown here is derived from an EMBL/GenBank/DDBJ whole genome shotgun (WGS) entry which is preliminary data.</text>
</comment>